<proteinExistence type="predicted"/>
<evidence type="ECO:0008006" key="3">
    <source>
        <dbReference type="Google" id="ProtNLM"/>
    </source>
</evidence>
<dbReference type="AlphaFoldDB" id="A0A1N7NHI8"/>
<organism evidence="1 2">
    <name type="scientific">Roseivivax lentus</name>
    <dbReference type="NCBI Taxonomy" id="633194"/>
    <lineage>
        <taxon>Bacteria</taxon>
        <taxon>Pseudomonadati</taxon>
        <taxon>Pseudomonadota</taxon>
        <taxon>Alphaproteobacteria</taxon>
        <taxon>Rhodobacterales</taxon>
        <taxon>Roseobacteraceae</taxon>
        <taxon>Roseivivax</taxon>
    </lineage>
</organism>
<sequence>MLEIRPNCEWCDKDLPPDAPDARICSYECTYCAKCVEDVLHNVCATCGGGFVQRPIRPRSSNRTGVNTGLDSHPARTDRVLSRWSRDDVDEISLRLREVPASER</sequence>
<evidence type="ECO:0000313" key="2">
    <source>
        <dbReference type="Proteomes" id="UP000186684"/>
    </source>
</evidence>
<reference evidence="2" key="1">
    <citation type="submission" date="2017-01" db="EMBL/GenBank/DDBJ databases">
        <authorList>
            <person name="Varghese N."/>
            <person name="Submissions S."/>
        </authorList>
    </citation>
    <scope>NUCLEOTIDE SEQUENCE [LARGE SCALE GENOMIC DNA]</scope>
    <source>
        <strain evidence="2">DSM 29430</strain>
    </source>
</reference>
<dbReference type="EMBL" id="FTOQ01000008">
    <property type="protein sequence ID" value="SIS97718.1"/>
    <property type="molecule type" value="Genomic_DNA"/>
</dbReference>
<dbReference type="OrthoDB" id="9808883at2"/>
<accession>A0A1N7NHI8</accession>
<evidence type="ECO:0000313" key="1">
    <source>
        <dbReference type="EMBL" id="SIS97718.1"/>
    </source>
</evidence>
<protein>
    <recommendedName>
        <fullName evidence="3">Urease</fullName>
    </recommendedName>
</protein>
<dbReference type="InterPro" id="IPR010696">
    <property type="entry name" value="DUF1272"/>
</dbReference>
<gene>
    <name evidence="1" type="ORF">SAMN05421759_108100</name>
</gene>
<name>A0A1N7NHI8_9RHOB</name>
<dbReference type="RefSeq" id="WP_076448630.1">
    <property type="nucleotide sequence ID" value="NZ_FTOQ01000008.1"/>
</dbReference>
<keyword evidence="2" id="KW-1185">Reference proteome</keyword>
<dbReference type="Pfam" id="PF06906">
    <property type="entry name" value="DUF1272"/>
    <property type="match status" value="1"/>
</dbReference>
<dbReference type="Proteomes" id="UP000186684">
    <property type="component" value="Unassembled WGS sequence"/>
</dbReference>